<dbReference type="PATRIC" id="fig|754477.3.peg.2503"/>
<evidence type="ECO:0000313" key="2">
    <source>
        <dbReference type="Proteomes" id="UP000009145"/>
    </source>
</evidence>
<dbReference type="EMBL" id="CP003380">
    <property type="protein sequence ID" value="AFJ03670.1"/>
    <property type="molecule type" value="Genomic_DNA"/>
</dbReference>
<dbReference type="Gene3D" id="1.10.10.1130">
    <property type="entry name" value="Uncharacterised protein PF10982, DUF2789"/>
    <property type="match status" value="1"/>
</dbReference>
<name>I1YL77_METFJ</name>
<dbReference type="OrthoDB" id="5828847at2"/>
<reference evidence="1 2" key="1">
    <citation type="journal article" date="2012" name="J. Bacteriol.">
        <title>Complete genome sequences of Methylophaga sp. strain JAM1 and Methylophaga sp. strain JAM7.</title>
        <authorList>
            <person name="Villeneuve C."/>
            <person name="Martineau C."/>
            <person name="Mauffrey F."/>
            <person name="Villemur R."/>
        </authorList>
    </citation>
    <scope>NUCLEOTIDE SEQUENCE [LARGE SCALE GENOMIC DNA]</scope>
    <source>
        <strain evidence="1 2">JAM7</strain>
    </source>
</reference>
<dbReference type="AlphaFoldDB" id="I1YL77"/>
<gene>
    <name evidence="1" type="ordered locus">Q7C_2549</name>
</gene>
<dbReference type="RefSeq" id="WP_014705088.1">
    <property type="nucleotide sequence ID" value="NC_017856.1"/>
</dbReference>
<dbReference type="Proteomes" id="UP000009145">
    <property type="component" value="Chromosome"/>
</dbReference>
<proteinExistence type="predicted"/>
<protein>
    <recommendedName>
        <fullName evidence="3">DUF2789 domain-containing protein</fullName>
    </recommendedName>
</protein>
<dbReference type="STRING" id="754477.Q7C_2549"/>
<evidence type="ECO:0000313" key="1">
    <source>
        <dbReference type="EMBL" id="AFJ03670.1"/>
    </source>
</evidence>
<accession>I1YL77</accession>
<dbReference type="KEGG" id="mec:Q7C_2549"/>
<sequence>METQFHTMENLFLQLGLKNDAYAIRRFIEIHRLQDDENIEDALFWSPNQAAFLRECLTADSDWAEVVDQLSAQLRV</sequence>
<dbReference type="Pfam" id="PF10982">
    <property type="entry name" value="DUF2789"/>
    <property type="match status" value="1"/>
</dbReference>
<organism evidence="1 2">
    <name type="scientific">Methylophaga frappieri (strain ATCC BAA-2434 / DSM 25690 / JAM7)</name>
    <dbReference type="NCBI Taxonomy" id="754477"/>
    <lineage>
        <taxon>Bacteria</taxon>
        <taxon>Pseudomonadati</taxon>
        <taxon>Pseudomonadota</taxon>
        <taxon>Gammaproteobacteria</taxon>
        <taxon>Thiotrichales</taxon>
        <taxon>Piscirickettsiaceae</taxon>
        <taxon>Methylophaga</taxon>
    </lineage>
</organism>
<dbReference type="InterPro" id="IPR021250">
    <property type="entry name" value="DUF2789"/>
</dbReference>
<dbReference type="HOGENOM" id="CLU_177836_0_0_6"/>
<dbReference type="InterPro" id="IPR038086">
    <property type="entry name" value="DUF2789_sf"/>
</dbReference>
<keyword evidence="2" id="KW-1185">Reference proteome</keyword>
<dbReference type="eggNOG" id="ENOG5032Z85">
    <property type="taxonomic scope" value="Bacteria"/>
</dbReference>
<evidence type="ECO:0008006" key="3">
    <source>
        <dbReference type="Google" id="ProtNLM"/>
    </source>
</evidence>